<sequence>MRHGDGGLALFNGTRESSAAMVDLVLQQAGRGRVAASEMREGGFQRISSGRAALLMDCGPPAPPGFDREVHAGTLSFELSFGRERMIVNCGAAISPAWRDALRATAAHSTLTVEDRNSTELRPGGGIGRRPKTVSVERNESGQAVWLDASHDGYEPNFAVRHRRKLYVGANGDEIIGEDSLEGARGRAPPRRFAVRFHLHPSVRVRLDDEPDAVVITLPGSGAARFLMRVDGGTPVLEESVYCGGDKPVPTQQIVVQVGLPAEETAAARSEDGHDAQDIGADTAQPGAEASSAAQTVRWALTRLD</sequence>
<evidence type="ECO:0000313" key="3">
    <source>
        <dbReference type="EMBL" id="NVN32016.1"/>
    </source>
</evidence>
<dbReference type="GO" id="GO:0016829">
    <property type="term" value="F:lyase activity"/>
    <property type="evidence" value="ECO:0007669"/>
    <property type="project" value="InterPro"/>
</dbReference>
<proteinExistence type="predicted"/>
<dbReference type="RefSeq" id="WP_176626688.1">
    <property type="nucleotide sequence ID" value="NZ_JABXXQ010000599.1"/>
</dbReference>
<dbReference type="AlphaFoldDB" id="A0A850NW90"/>
<organism evidence="3 4">
    <name type="scientific">Endobacter medicaginis</name>
    <dbReference type="NCBI Taxonomy" id="1181271"/>
    <lineage>
        <taxon>Bacteria</taxon>
        <taxon>Pseudomonadati</taxon>
        <taxon>Pseudomonadota</taxon>
        <taxon>Alphaproteobacteria</taxon>
        <taxon>Acetobacterales</taxon>
        <taxon>Acetobacteraceae</taxon>
        <taxon>Endobacter</taxon>
    </lineage>
</organism>
<dbReference type="InterPro" id="IPR012480">
    <property type="entry name" value="Hepar_II_III_C"/>
</dbReference>
<dbReference type="EMBL" id="JABXXQ010000599">
    <property type="protein sequence ID" value="NVN32016.1"/>
    <property type="molecule type" value="Genomic_DNA"/>
</dbReference>
<dbReference type="Pfam" id="PF07940">
    <property type="entry name" value="Hepar_II_III_C"/>
    <property type="match status" value="1"/>
</dbReference>
<protein>
    <submittedName>
        <fullName evidence="3">Heparinase II/III-family protein</fullName>
    </submittedName>
</protein>
<reference evidence="3 4" key="1">
    <citation type="submission" date="2020-06" db="EMBL/GenBank/DDBJ databases">
        <title>Description of novel acetic acid bacteria.</title>
        <authorList>
            <person name="Sombolestani A."/>
        </authorList>
    </citation>
    <scope>NUCLEOTIDE SEQUENCE [LARGE SCALE GENOMIC DNA]</scope>
    <source>
        <strain evidence="3 4">LMG 26838</strain>
    </source>
</reference>
<evidence type="ECO:0000313" key="4">
    <source>
        <dbReference type="Proteomes" id="UP000565205"/>
    </source>
</evidence>
<comment type="caution">
    <text evidence="3">The sequence shown here is derived from an EMBL/GenBank/DDBJ whole genome shotgun (WGS) entry which is preliminary data.</text>
</comment>
<evidence type="ECO:0000256" key="1">
    <source>
        <dbReference type="SAM" id="MobiDB-lite"/>
    </source>
</evidence>
<feature type="non-terminal residue" evidence="3">
    <location>
        <position position="1"/>
    </location>
</feature>
<dbReference type="Proteomes" id="UP000565205">
    <property type="component" value="Unassembled WGS sequence"/>
</dbReference>
<evidence type="ECO:0000259" key="2">
    <source>
        <dbReference type="Pfam" id="PF07940"/>
    </source>
</evidence>
<feature type="domain" description="Heparinase II/III-like C-terminal" evidence="2">
    <location>
        <begin position="35"/>
        <end position="263"/>
    </location>
</feature>
<name>A0A850NW90_9PROT</name>
<accession>A0A850NW90</accession>
<dbReference type="Gene3D" id="2.70.98.70">
    <property type="match status" value="1"/>
</dbReference>
<feature type="region of interest" description="Disordered" evidence="1">
    <location>
        <begin position="266"/>
        <end position="294"/>
    </location>
</feature>
<gene>
    <name evidence="3" type="ORF">HUK83_16955</name>
</gene>